<evidence type="ECO:0000313" key="3">
    <source>
        <dbReference type="Proteomes" id="UP000299102"/>
    </source>
</evidence>
<dbReference type="Proteomes" id="UP000299102">
    <property type="component" value="Unassembled WGS sequence"/>
</dbReference>
<dbReference type="EMBL" id="BGZK01000872">
    <property type="protein sequence ID" value="GBP63542.1"/>
    <property type="molecule type" value="Genomic_DNA"/>
</dbReference>
<comment type="caution">
    <text evidence="2">The sequence shown here is derived from an EMBL/GenBank/DDBJ whole genome shotgun (WGS) entry which is preliminary data.</text>
</comment>
<protein>
    <submittedName>
        <fullName evidence="2">Uncharacterized protein</fullName>
    </submittedName>
</protein>
<accession>A0A4C1XKM1</accession>
<sequence>MIFLRQTRNTPIKLDFLGTKLLMINRPGSSPARRSFRKDSRAKKRVLLEAGVPFSVETKRVLPAVHPNGPFYVSSYEFSKLALTEDHTGVYDYLRRLLANHRNAVFAKLLTTPGVLSARSVETCSESARTRPTYENLGNGDDTNSIEKRKTANGREIIILSSECINIVQPTHELFDCTNSSRDVCRDLNRVCKAKKN</sequence>
<dbReference type="AlphaFoldDB" id="A0A4C1XKM1"/>
<feature type="region of interest" description="Disordered" evidence="1">
    <location>
        <begin position="127"/>
        <end position="147"/>
    </location>
</feature>
<evidence type="ECO:0000313" key="2">
    <source>
        <dbReference type="EMBL" id="GBP63542.1"/>
    </source>
</evidence>
<evidence type="ECO:0000256" key="1">
    <source>
        <dbReference type="SAM" id="MobiDB-lite"/>
    </source>
</evidence>
<gene>
    <name evidence="2" type="ORF">EVAR_61282_1</name>
</gene>
<organism evidence="2 3">
    <name type="scientific">Eumeta variegata</name>
    <name type="common">Bagworm moth</name>
    <name type="synonym">Eumeta japonica</name>
    <dbReference type="NCBI Taxonomy" id="151549"/>
    <lineage>
        <taxon>Eukaryota</taxon>
        <taxon>Metazoa</taxon>
        <taxon>Ecdysozoa</taxon>
        <taxon>Arthropoda</taxon>
        <taxon>Hexapoda</taxon>
        <taxon>Insecta</taxon>
        <taxon>Pterygota</taxon>
        <taxon>Neoptera</taxon>
        <taxon>Endopterygota</taxon>
        <taxon>Lepidoptera</taxon>
        <taxon>Glossata</taxon>
        <taxon>Ditrysia</taxon>
        <taxon>Tineoidea</taxon>
        <taxon>Psychidae</taxon>
        <taxon>Oiketicinae</taxon>
        <taxon>Eumeta</taxon>
    </lineage>
</organism>
<reference evidence="2 3" key="1">
    <citation type="journal article" date="2019" name="Commun. Biol.">
        <title>The bagworm genome reveals a unique fibroin gene that provides high tensile strength.</title>
        <authorList>
            <person name="Kono N."/>
            <person name="Nakamura H."/>
            <person name="Ohtoshi R."/>
            <person name="Tomita M."/>
            <person name="Numata K."/>
            <person name="Arakawa K."/>
        </authorList>
    </citation>
    <scope>NUCLEOTIDE SEQUENCE [LARGE SCALE GENOMIC DNA]</scope>
</reference>
<keyword evidence="3" id="KW-1185">Reference proteome</keyword>
<name>A0A4C1XKM1_EUMVA</name>
<proteinExistence type="predicted"/>